<name>A0AAV4ERQ9_9GAST</name>
<proteinExistence type="predicted"/>
<evidence type="ECO:0000313" key="1">
    <source>
        <dbReference type="EMBL" id="GFR63702.1"/>
    </source>
</evidence>
<keyword evidence="2" id="KW-1185">Reference proteome</keyword>
<dbReference type="AlphaFoldDB" id="A0AAV4ERQ9"/>
<protein>
    <submittedName>
        <fullName evidence="1">Uncharacterized protein</fullName>
    </submittedName>
</protein>
<comment type="caution">
    <text evidence="1">The sequence shown here is derived from an EMBL/GenBank/DDBJ whole genome shotgun (WGS) entry which is preliminary data.</text>
</comment>
<organism evidence="1 2">
    <name type="scientific">Elysia marginata</name>
    <dbReference type="NCBI Taxonomy" id="1093978"/>
    <lineage>
        <taxon>Eukaryota</taxon>
        <taxon>Metazoa</taxon>
        <taxon>Spiralia</taxon>
        <taxon>Lophotrochozoa</taxon>
        <taxon>Mollusca</taxon>
        <taxon>Gastropoda</taxon>
        <taxon>Heterobranchia</taxon>
        <taxon>Euthyneura</taxon>
        <taxon>Panpulmonata</taxon>
        <taxon>Sacoglossa</taxon>
        <taxon>Placobranchoidea</taxon>
        <taxon>Plakobranchidae</taxon>
        <taxon>Elysia</taxon>
    </lineage>
</organism>
<sequence length="73" mass="8318">MPACPVYCTHQNMHSRHPTEYARLPEALDHLEARNKTKTQPYRASDDFSEYLTLTSLVLRGARKLEGGRDEGS</sequence>
<accession>A0AAV4ERQ9</accession>
<evidence type="ECO:0000313" key="2">
    <source>
        <dbReference type="Proteomes" id="UP000762676"/>
    </source>
</evidence>
<gene>
    <name evidence="1" type="ORF">ElyMa_001902100</name>
</gene>
<dbReference type="EMBL" id="BMAT01003862">
    <property type="protein sequence ID" value="GFR63702.1"/>
    <property type="molecule type" value="Genomic_DNA"/>
</dbReference>
<dbReference type="Proteomes" id="UP000762676">
    <property type="component" value="Unassembled WGS sequence"/>
</dbReference>
<reference evidence="1 2" key="1">
    <citation type="journal article" date="2021" name="Elife">
        <title>Chloroplast acquisition without the gene transfer in kleptoplastic sea slugs, Plakobranchus ocellatus.</title>
        <authorList>
            <person name="Maeda T."/>
            <person name="Takahashi S."/>
            <person name="Yoshida T."/>
            <person name="Shimamura S."/>
            <person name="Takaki Y."/>
            <person name="Nagai Y."/>
            <person name="Toyoda A."/>
            <person name="Suzuki Y."/>
            <person name="Arimoto A."/>
            <person name="Ishii H."/>
            <person name="Satoh N."/>
            <person name="Nishiyama T."/>
            <person name="Hasebe M."/>
            <person name="Maruyama T."/>
            <person name="Minagawa J."/>
            <person name="Obokata J."/>
            <person name="Shigenobu S."/>
        </authorList>
    </citation>
    <scope>NUCLEOTIDE SEQUENCE [LARGE SCALE GENOMIC DNA]</scope>
</reference>